<dbReference type="PANTHER" id="PTHR43861">
    <property type="entry name" value="TRANS-ACONITATE 2-METHYLTRANSFERASE-RELATED"/>
    <property type="match status" value="1"/>
</dbReference>
<dbReference type="InterPro" id="IPR029063">
    <property type="entry name" value="SAM-dependent_MTases_sf"/>
</dbReference>
<dbReference type="Proteomes" id="UP000008922">
    <property type="component" value="Chromosome"/>
</dbReference>
<dbReference type="AlphaFoldDB" id="E8N124"/>
<name>E8N124_ANATU</name>
<dbReference type="EMBL" id="AP012029">
    <property type="protein sequence ID" value="BAJ62569.1"/>
    <property type="molecule type" value="Genomic_DNA"/>
</dbReference>
<protein>
    <recommendedName>
        <fullName evidence="3">Methyltransferase domain-containing protein</fullName>
    </recommendedName>
</protein>
<dbReference type="KEGG" id="atm:ANT_05350"/>
<evidence type="ECO:0000313" key="2">
    <source>
        <dbReference type="Proteomes" id="UP000008922"/>
    </source>
</evidence>
<reference evidence="1 2" key="1">
    <citation type="submission" date="2010-12" db="EMBL/GenBank/DDBJ databases">
        <title>Whole genome sequence of Anaerolinea thermophila UNI-1.</title>
        <authorList>
            <person name="Narita-Yamada S."/>
            <person name="Kishi E."/>
            <person name="Watanabe Y."/>
            <person name="Takasaki K."/>
            <person name="Ankai A."/>
            <person name="Oguchi A."/>
            <person name="Fukui S."/>
            <person name="Takahashi M."/>
            <person name="Yashiro I."/>
            <person name="Hosoyama A."/>
            <person name="Sekiguchi Y."/>
            <person name="Hanada S."/>
            <person name="Fujita N."/>
        </authorList>
    </citation>
    <scope>NUCLEOTIDE SEQUENCE [LARGE SCALE GENOMIC DNA]</scope>
    <source>
        <strain evidence="2">DSM 14523 / JCM 11388 / NBRC 100420 / UNI-1</strain>
    </source>
</reference>
<proteinExistence type="predicted"/>
<gene>
    <name evidence="1" type="ordered locus">ANT_05350</name>
</gene>
<dbReference type="STRING" id="926569.ANT_05350"/>
<organism evidence="1 2">
    <name type="scientific">Anaerolinea thermophila (strain DSM 14523 / JCM 11388 / NBRC 100420 / UNI-1)</name>
    <dbReference type="NCBI Taxonomy" id="926569"/>
    <lineage>
        <taxon>Bacteria</taxon>
        <taxon>Bacillati</taxon>
        <taxon>Chloroflexota</taxon>
        <taxon>Anaerolineae</taxon>
        <taxon>Anaerolineales</taxon>
        <taxon>Anaerolineaceae</taxon>
        <taxon>Anaerolinea</taxon>
    </lineage>
</organism>
<dbReference type="eggNOG" id="COG0500">
    <property type="taxonomic scope" value="Bacteria"/>
</dbReference>
<evidence type="ECO:0000313" key="1">
    <source>
        <dbReference type="EMBL" id="BAJ62569.1"/>
    </source>
</evidence>
<dbReference type="SUPFAM" id="SSF53335">
    <property type="entry name" value="S-adenosyl-L-methionine-dependent methyltransferases"/>
    <property type="match status" value="1"/>
</dbReference>
<dbReference type="Pfam" id="PF13489">
    <property type="entry name" value="Methyltransf_23"/>
    <property type="match status" value="1"/>
</dbReference>
<dbReference type="CDD" id="cd02440">
    <property type="entry name" value="AdoMet_MTases"/>
    <property type="match status" value="1"/>
</dbReference>
<accession>E8N124</accession>
<keyword evidence="2" id="KW-1185">Reference proteome</keyword>
<dbReference type="InParanoid" id="E8N124"/>
<sequence length="253" mass="28748">MPPGMDTKAIEVLREINRTFYLQYGESFARTRRRVQNGVKQVLERLPDEGVWLDIGCGSGALAVEWLQRGRKSRYIGMDFSEVLLEEARRAVSALHAGEQVTFLHGDLTAPNWHLAVQDIPLQGILAFAVLHHIPSHDLRLALLRTVHSLLPPGGWFVHSEWQFHHSPKLMSRRLPWSVVGVNEENLEAGDTLLDWRETLPAGEEQGGLRYVHLFSPEELQQLAEQAGFSIEETFSSDGLGNRLSLYQIWKRL</sequence>
<dbReference type="Gene3D" id="3.40.50.150">
    <property type="entry name" value="Vaccinia Virus protein VP39"/>
    <property type="match status" value="1"/>
</dbReference>
<evidence type="ECO:0008006" key="3">
    <source>
        <dbReference type="Google" id="ProtNLM"/>
    </source>
</evidence>
<dbReference type="HOGENOM" id="CLU_1096864_0_0_0"/>